<dbReference type="InterPro" id="IPR050109">
    <property type="entry name" value="HTH-type_TetR-like_transc_reg"/>
</dbReference>
<reference evidence="5 6" key="1">
    <citation type="journal article" date="2021" name="Sci. Rep.">
        <title>Phenotypic and genomic hallmarks of a novel, potentially pathogenic rapidly growing Mycobacterium species related to the Mycobacterium fortuitum complex.</title>
        <authorList>
            <person name="Gharbi R."/>
            <person name="Khanna V."/>
            <person name="Frigui W."/>
            <person name="Mhenni B."/>
            <person name="Brosch R."/>
            <person name="Mardassi H."/>
        </authorList>
    </citation>
    <scope>NUCLEOTIDE SEQUENCE [LARGE SCALE GENOMIC DNA]</scope>
    <source>
        <strain evidence="5 6">TNTM28</strain>
    </source>
</reference>
<dbReference type="Proteomes" id="UP000812982">
    <property type="component" value="Unassembled WGS sequence"/>
</dbReference>
<organism evidence="5 6">
    <name type="scientific">[Mycobacterium] fortunisiensis</name>
    <dbReference type="NCBI Taxonomy" id="2600579"/>
    <lineage>
        <taxon>Bacteria</taxon>
        <taxon>Bacillati</taxon>
        <taxon>Actinomycetota</taxon>
        <taxon>Actinomycetes</taxon>
        <taxon>Mycobacteriales</taxon>
        <taxon>Mycobacteriaceae</taxon>
        <taxon>Mycolicibacterium</taxon>
    </lineage>
</organism>
<feature type="domain" description="HTH tetR-type" evidence="4">
    <location>
        <begin position="21"/>
        <end position="53"/>
    </location>
</feature>
<protein>
    <submittedName>
        <fullName evidence="5">TetR/AcrR family transcriptional regulator</fullName>
    </submittedName>
</protein>
<keyword evidence="2" id="KW-0238">DNA-binding</keyword>
<gene>
    <name evidence="5" type="ORF">FR943_07960</name>
</gene>
<dbReference type="RefSeq" id="WP_217155776.1">
    <property type="nucleotide sequence ID" value="NZ_VOMB01000010.1"/>
</dbReference>
<dbReference type="EMBL" id="VOMB01000010">
    <property type="protein sequence ID" value="MBU9763774.1"/>
    <property type="molecule type" value="Genomic_DNA"/>
</dbReference>
<evidence type="ECO:0000256" key="2">
    <source>
        <dbReference type="ARBA" id="ARBA00023125"/>
    </source>
</evidence>
<sequence length="203" mass="22133">MFTERVQSRADRRESTRQRVLTSADHLFREQGFGATTIRQIASDAQVSTGTVMAVGDKDALLIAIFDEWIAAVHHERQSESAAGRDRTAGASAVQLVMNVLEPFITYFGRDPKLSREYAAIIVRGDHESEIFRTLGLSLVAEIDQALRESGISPSRAPSGARVVYFTYLGILMSGGGAAAQQSALDQLREVVNFVVSQSGETQ</sequence>
<accession>A0ABS6KJU6</accession>
<dbReference type="InterPro" id="IPR001647">
    <property type="entry name" value="HTH_TetR"/>
</dbReference>
<dbReference type="PANTHER" id="PTHR30055:SF234">
    <property type="entry name" value="HTH-TYPE TRANSCRIPTIONAL REGULATOR BETI"/>
    <property type="match status" value="1"/>
</dbReference>
<evidence type="ECO:0000313" key="6">
    <source>
        <dbReference type="Proteomes" id="UP000812982"/>
    </source>
</evidence>
<evidence type="ECO:0000313" key="5">
    <source>
        <dbReference type="EMBL" id="MBU9763774.1"/>
    </source>
</evidence>
<keyword evidence="1" id="KW-0805">Transcription regulation</keyword>
<evidence type="ECO:0000259" key="4">
    <source>
        <dbReference type="Pfam" id="PF00440"/>
    </source>
</evidence>
<comment type="caution">
    <text evidence="5">The sequence shown here is derived from an EMBL/GenBank/DDBJ whole genome shotgun (WGS) entry which is preliminary data.</text>
</comment>
<evidence type="ECO:0000256" key="3">
    <source>
        <dbReference type="ARBA" id="ARBA00023163"/>
    </source>
</evidence>
<dbReference type="Pfam" id="PF00440">
    <property type="entry name" value="TetR_N"/>
    <property type="match status" value="1"/>
</dbReference>
<keyword evidence="6" id="KW-1185">Reference proteome</keyword>
<proteinExistence type="predicted"/>
<name>A0ABS6KJU6_9MYCO</name>
<evidence type="ECO:0000256" key="1">
    <source>
        <dbReference type="ARBA" id="ARBA00023015"/>
    </source>
</evidence>
<keyword evidence="3" id="KW-0804">Transcription</keyword>
<dbReference type="PANTHER" id="PTHR30055">
    <property type="entry name" value="HTH-TYPE TRANSCRIPTIONAL REGULATOR RUTR"/>
    <property type="match status" value="1"/>
</dbReference>